<accession>A0A0G4FMM7</accession>
<dbReference type="VEuPathDB" id="CryptoDB:Cvel_17829"/>
<gene>
    <name evidence="1" type="ORF">Cvel_17829</name>
</gene>
<proteinExistence type="predicted"/>
<dbReference type="EMBL" id="CDMZ01000491">
    <property type="protein sequence ID" value="CEM15493.1"/>
    <property type="molecule type" value="Genomic_DNA"/>
</dbReference>
<reference evidence="1" key="1">
    <citation type="submission" date="2014-11" db="EMBL/GenBank/DDBJ databases">
        <authorList>
            <person name="Otto D Thomas"/>
            <person name="Naeem Raeece"/>
        </authorList>
    </citation>
    <scope>NUCLEOTIDE SEQUENCE</scope>
</reference>
<protein>
    <submittedName>
        <fullName evidence="1">Uncharacterized protein</fullName>
    </submittedName>
</protein>
<sequence length="142" mass="15518">MGDQCQSISSTLSGFLHWIRCLERSLYPFSDVSAYDPGSSFPRGTVQPSPGMSSYSRNTTQVKGLYEPFDVCKDIPPIQIVSSAGRVDTGATTISSFVSESGRTGGQPLWIKGSRVATPCEEQSGATRTPWSRRAWEFRRGS</sequence>
<dbReference type="AlphaFoldDB" id="A0A0G4FMM7"/>
<evidence type="ECO:0000313" key="1">
    <source>
        <dbReference type="EMBL" id="CEM15493.1"/>
    </source>
</evidence>
<organism evidence="1">
    <name type="scientific">Chromera velia CCMP2878</name>
    <dbReference type="NCBI Taxonomy" id="1169474"/>
    <lineage>
        <taxon>Eukaryota</taxon>
        <taxon>Sar</taxon>
        <taxon>Alveolata</taxon>
        <taxon>Colpodellida</taxon>
        <taxon>Chromeraceae</taxon>
        <taxon>Chromera</taxon>
    </lineage>
</organism>
<name>A0A0G4FMM7_9ALVE</name>